<name>A0A840QNY3_9BACI</name>
<dbReference type="InterPro" id="IPR014198">
    <property type="entry name" value="Spore_III_AB"/>
</dbReference>
<dbReference type="Pfam" id="PF09548">
    <property type="entry name" value="Spore_III_AB"/>
    <property type="match status" value="1"/>
</dbReference>
<dbReference type="RefSeq" id="WP_184663523.1">
    <property type="nucleotide sequence ID" value="NZ_JACHHB010000004.1"/>
</dbReference>
<dbReference type="EMBL" id="JACHHB010000004">
    <property type="protein sequence ID" value="MBB5173082.1"/>
    <property type="molecule type" value="Genomic_DNA"/>
</dbReference>
<dbReference type="AlphaFoldDB" id="A0A840QNY3"/>
<keyword evidence="2" id="KW-1185">Reference proteome</keyword>
<gene>
    <name evidence="1" type="ORF">HNQ41_001245</name>
</gene>
<dbReference type="PIRSF" id="PIRSF021435">
    <property type="entry name" value="SpoIIIAB"/>
    <property type="match status" value="1"/>
</dbReference>
<sequence length="170" mass="18851">MKLLGAIFIICASTGIGFALARNLKERTKQLRDMKQAITSLEAEMVYTMTPLAEACHRVSQQVPSPVSTFFSTFSDALQKGESSAYQAWTKSLASLKAHSCLQQSDLDVILQFGASLGQQDLEQQQKQVKLTLSNIDRQELEASEKQKRSENMYKSLGFLGGLLMTIILI</sequence>
<evidence type="ECO:0000313" key="2">
    <source>
        <dbReference type="Proteomes" id="UP000551878"/>
    </source>
</evidence>
<organism evidence="1 2">
    <name type="scientific">Texcoconibacillus texcoconensis</name>
    <dbReference type="NCBI Taxonomy" id="1095777"/>
    <lineage>
        <taxon>Bacteria</taxon>
        <taxon>Bacillati</taxon>
        <taxon>Bacillota</taxon>
        <taxon>Bacilli</taxon>
        <taxon>Bacillales</taxon>
        <taxon>Bacillaceae</taxon>
        <taxon>Texcoconibacillus</taxon>
    </lineage>
</organism>
<protein>
    <submittedName>
        <fullName evidence="1">Stage III sporulation protein AB</fullName>
    </submittedName>
</protein>
<evidence type="ECO:0000313" key="1">
    <source>
        <dbReference type="EMBL" id="MBB5173082.1"/>
    </source>
</evidence>
<proteinExistence type="predicted"/>
<accession>A0A840QNY3</accession>
<dbReference type="NCBIfam" id="TIGR02833">
    <property type="entry name" value="spore_III_AB"/>
    <property type="match status" value="1"/>
</dbReference>
<comment type="caution">
    <text evidence="1">The sequence shown here is derived from an EMBL/GenBank/DDBJ whole genome shotgun (WGS) entry which is preliminary data.</text>
</comment>
<reference evidence="1 2" key="1">
    <citation type="submission" date="2020-08" db="EMBL/GenBank/DDBJ databases">
        <title>Genomic Encyclopedia of Type Strains, Phase IV (KMG-IV): sequencing the most valuable type-strain genomes for metagenomic binning, comparative biology and taxonomic classification.</title>
        <authorList>
            <person name="Goeker M."/>
        </authorList>
    </citation>
    <scope>NUCLEOTIDE SEQUENCE [LARGE SCALE GENOMIC DNA]</scope>
    <source>
        <strain evidence="1 2">DSM 24696</strain>
    </source>
</reference>
<dbReference type="Proteomes" id="UP000551878">
    <property type="component" value="Unassembled WGS sequence"/>
</dbReference>